<dbReference type="PRINTS" id="PR00722">
    <property type="entry name" value="CHYMOTRYPSIN"/>
</dbReference>
<evidence type="ECO:0000256" key="2">
    <source>
        <dbReference type="ARBA" id="ARBA00024195"/>
    </source>
</evidence>
<dbReference type="Pfam" id="PF00089">
    <property type="entry name" value="Trypsin"/>
    <property type="match status" value="1"/>
</dbReference>
<dbReference type="PROSITE" id="PS00134">
    <property type="entry name" value="TRYPSIN_HIS"/>
    <property type="match status" value="1"/>
</dbReference>
<reference evidence="4" key="1">
    <citation type="submission" date="2024-03" db="EMBL/GenBank/DDBJ databases">
        <authorList>
            <person name="Jin J.A."/>
            <person name="King G.A."/>
            <person name="Walker A."/>
        </authorList>
    </citation>
    <scope>NUCLEOTIDE SEQUENCE</scope>
</reference>
<dbReference type="InterPro" id="IPR001254">
    <property type="entry name" value="Trypsin_dom"/>
</dbReference>
<dbReference type="EMBL" id="PP510788">
    <property type="protein sequence ID" value="WXH71713.1"/>
    <property type="molecule type" value="mRNA"/>
</dbReference>
<dbReference type="CDD" id="cd00190">
    <property type="entry name" value="Tryp_SPc"/>
    <property type="match status" value="1"/>
</dbReference>
<dbReference type="GO" id="GO:0004252">
    <property type="term" value="F:serine-type endopeptidase activity"/>
    <property type="evidence" value="ECO:0007669"/>
    <property type="project" value="InterPro"/>
</dbReference>
<comment type="similarity">
    <text evidence="2">Belongs to the peptidase S1 family. CLIP subfamily.</text>
</comment>
<dbReference type="GO" id="GO:0006508">
    <property type="term" value="P:proteolysis"/>
    <property type="evidence" value="ECO:0007669"/>
    <property type="project" value="UniProtKB-KW"/>
</dbReference>
<sequence>MQLDTIFQLNLFFFYFYKIEKNMCRFEVFLVFLTLGHCLAIPVEDEIDSSEHGVTPGRISTNCTCGLSNKSPKRIIGGKEAGVNEWPMMAAIIITKHKNWPNNVYWCGGTVITHRHILTAGHCLHDDDGKAFEPKHIGVILAAHNLNKLDYNDPNVLRSPEKLIKHPEYEFPVSHDMGLIIMPYITFSRTIGPACLPTERFNFVNKRMKVTGWGFTKPSGPVSDVLKKTDLIGITQEKCAKVYKNVIGAVFDTNYQMCTFQPGTSDCSGDSGGPIMWVDKDINRYVLVAAPSYGGSGCKYHPGVNSDVTYFIPWIQQTISETYPEEKTCSKAA</sequence>
<evidence type="ECO:0000259" key="3">
    <source>
        <dbReference type="PROSITE" id="PS50240"/>
    </source>
</evidence>
<keyword evidence="1" id="KW-1015">Disulfide bond</keyword>
<organism evidence="4">
    <name type="scientific">Ectomocoris sp</name>
    <dbReference type="NCBI Taxonomy" id="3104572"/>
    <lineage>
        <taxon>Eukaryota</taxon>
        <taxon>Metazoa</taxon>
        <taxon>Ecdysozoa</taxon>
        <taxon>Arthropoda</taxon>
        <taxon>Hexapoda</taxon>
        <taxon>Insecta</taxon>
        <taxon>Pterygota</taxon>
        <taxon>Neoptera</taxon>
        <taxon>Paraneoptera</taxon>
        <taxon>Hemiptera</taxon>
        <taxon>Heteroptera</taxon>
        <taxon>Panheteroptera</taxon>
        <taxon>Cimicomorpha</taxon>
        <taxon>Reduviidae</taxon>
        <taxon>Peiratinae</taxon>
        <taxon>Ectomocoris</taxon>
    </lineage>
</organism>
<keyword evidence="4" id="KW-0645">Protease</keyword>
<dbReference type="PANTHER" id="PTHR24256">
    <property type="entry name" value="TRYPTASE-RELATED"/>
    <property type="match status" value="1"/>
</dbReference>
<dbReference type="AlphaFoldDB" id="A0AB38ZE67"/>
<dbReference type="SMART" id="SM00020">
    <property type="entry name" value="Tryp_SPc"/>
    <property type="match status" value="1"/>
</dbReference>
<name>A0AB38ZE67_9HEMI</name>
<evidence type="ECO:0000256" key="1">
    <source>
        <dbReference type="ARBA" id="ARBA00023157"/>
    </source>
</evidence>
<dbReference type="Gene3D" id="2.40.10.10">
    <property type="entry name" value="Trypsin-like serine proteases"/>
    <property type="match status" value="1"/>
</dbReference>
<feature type="domain" description="Peptidase S1" evidence="3">
    <location>
        <begin position="75"/>
        <end position="320"/>
    </location>
</feature>
<keyword evidence="4" id="KW-0378">Hydrolase</keyword>
<dbReference type="SUPFAM" id="SSF50494">
    <property type="entry name" value="Trypsin-like serine proteases"/>
    <property type="match status" value="1"/>
</dbReference>
<dbReference type="InterPro" id="IPR018114">
    <property type="entry name" value="TRYPSIN_HIS"/>
</dbReference>
<dbReference type="PROSITE" id="PS50240">
    <property type="entry name" value="TRYPSIN_DOM"/>
    <property type="match status" value="1"/>
</dbReference>
<accession>A0AB38ZE67</accession>
<dbReference type="InterPro" id="IPR043504">
    <property type="entry name" value="Peptidase_S1_PA_chymotrypsin"/>
</dbReference>
<protein>
    <submittedName>
        <fullName evidence="4">Venom S1 protease 8</fullName>
    </submittedName>
</protein>
<proteinExistence type="evidence at transcript level"/>
<evidence type="ECO:0000313" key="4">
    <source>
        <dbReference type="EMBL" id="WXH71713.1"/>
    </source>
</evidence>
<dbReference type="InterPro" id="IPR051487">
    <property type="entry name" value="Ser/Thr_Proteases_Immune/Dev"/>
</dbReference>
<dbReference type="InterPro" id="IPR001314">
    <property type="entry name" value="Peptidase_S1A"/>
</dbReference>
<dbReference type="InterPro" id="IPR009003">
    <property type="entry name" value="Peptidase_S1_PA"/>
</dbReference>